<evidence type="ECO:0000313" key="3">
    <source>
        <dbReference type="EMBL" id="QHD44354.1"/>
    </source>
</evidence>
<dbReference type="InterPro" id="IPR008197">
    <property type="entry name" value="WAP_dom"/>
</dbReference>
<dbReference type="SUPFAM" id="SSF57256">
    <property type="entry name" value="Elafin-like"/>
    <property type="match status" value="1"/>
</dbReference>
<organism evidence="3">
    <name type="scientific">Penaeus vannamei</name>
    <name type="common">Whiteleg shrimp</name>
    <name type="synonym">Litopenaeus vannamei</name>
    <dbReference type="NCBI Taxonomy" id="6689"/>
    <lineage>
        <taxon>Eukaryota</taxon>
        <taxon>Metazoa</taxon>
        <taxon>Ecdysozoa</taxon>
        <taxon>Arthropoda</taxon>
        <taxon>Crustacea</taxon>
        <taxon>Multicrustacea</taxon>
        <taxon>Malacostraca</taxon>
        <taxon>Eumalacostraca</taxon>
        <taxon>Eucarida</taxon>
        <taxon>Decapoda</taxon>
        <taxon>Dendrobranchiata</taxon>
        <taxon>Penaeoidea</taxon>
        <taxon>Penaeidae</taxon>
        <taxon>Penaeus</taxon>
    </lineage>
</organism>
<evidence type="ECO:0000259" key="2">
    <source>
        <dbReference type="PROSITE" id="PS51390"/>
    </source>
</evidence>
<feature type="signal peptide" evidence="1">
    <location>
        <begin position="1"/>
        <end position="24"/>
    </location>
</feature>
<dbReference type="RefSeq" id="XP_069976666.1">
    <property type="nucleotide sequence ID" value="XM_070120565.1"/>
</dbReference>
<dbReference type="Gene3D" id="4.10.75.10">
    <property type="entry name" value="Elafin-like"/>
    <property type="match status" value="1"/>
</dbReference>
<reference evidence="3" key="1">
    <citation type="journal article" date="2020" name="Dev. Comp. Immunol.">
        <title>A shrimp gene encoding a single WAP domain (SWD)-containing protein regulated by JAK-STAT and NF-kappaB pathways.</title>
        <authorList>
            <person name="Yang L."/>
            <person name="Luo M."/>
            <person name="Guo Z."/>
            <person name="Zuo H."/>
            <person name="Weng S."/>
            <person name="He J."/>
            <person name="Xu X."/>
        </authorList>
    </citation>
    <scope>NUCLEOTIDE SEQUENCE</scope>
</reference>
<dbReference type="GO" id="GO:0030414">
    <property type="term" value="F:peptidase inhibitor activity"/>
    <property type="evidence" value="ECO:0007669"/>
    <property type="project" value="InterPro"/>
</dbReference>
<dbReference type="KEGG" id="pvm:113800675"/>
<keyword evidence="1" id="KW-0732">Signal</keyword>
<evidence type="ECO:0000256" key="1">
    <source>
        <dbReference type="SAM" id="SignalP"/>
    </source>
</evidence>
<dbReference type="InterPro" id="IPR036645">
    <property type="entry name" value="Elafin-like_sf"/>
</dbReference>
<proteinExistence type="evidence at transcript level"/>
<name>A0A6B9P6X5_PENVA</name>
<dbReference type="GO" id="GO:0005576">
    <property type="term" value="C:extracellular region"/>
    <property type="evidence" value="ECO:0007669"/>
    <property type="project" value="InterPro"/>
</dbReference>
<dbReference type="Pfam" id="PF00095">
    <property type="entry name" value="WAP"/>
    <property type="match status" value="1"/>
</dbReference>
<dbReference type="OrthoDB" id="10361121at2759"/>
<protein>
    <submittedName>
        <fullName evidence="3">SWD5</fullName>
    </submittedName>
</protein>
<feature type="chain" id="PRO_5025642913" evidence="1">
    <location>
        <begin position="25"/>
        <end position="87"/>
    </location>
</feature>
<dbReference type="AlphaFoldDB" id="A0A6B9P6X5"/>
<feature type="domain" description="WAP" evidence="2">
    <location>
        <begin position="32"/>
        <end position="86"/>
    </location>
</feature>
<dbReference type="SMART" id="SM00217">
    <property type="entry name" value="WAP"/>
    <property type="match status" value="1"/>
</dbReference>
<accession>A0A6B9P6X5</accession>
<dbReference type="GeneID" id="113800675"/>
<sequence>MASLRLILCAAFTVVLMAAVEVRSEAFICEVNYPKIGKCPSHLSIENYPAAPSPPDCACSHDRDCPGNQLCCEGQGGFRSACYEPEA</sequence>
<dbReference type="EMBL" id="MN433683">
    <property type="protein sequence ID" value="QHD44354.1"/>
    <property type="molecule type" value="mRNA"/>
</dbReference>
<dbReference type="PROSITE" id="PS51390">
    <property type="entry name" value="WAP"/>
    <property type="match status" value="1"/>
</dbReference>